<dbReference type="PROSITE" id="PS00077">
    <property type="entry name" value="COX1_CUB"/>
    <property type="match status" value="1"/>
</dbReference>
<evidence type="ECO:0000313" key="19">
    <source>
        <dbReference type="Proteomes" id="UP000243807"/>
    </source>
</evidence>
<keyword evidence="6 14" id="KW-0679">Respiratory chain</keyword>
<keyword evidence="3 14" id="KW-0813">Transport</keyword>
<keyword evidence="7 14" id="KW-0812">Transmembrane</keyword>
<keyword evidence="13 16" id="KW-0472">Membrane</keyword>
<evidence type="ECO:0000256" key="8">
    <source>
        <dbReference type="ARBA" id="ARBA00022723"/>
    </source>
</evidence>
<dbReference type="Proteomes" id="UP000243807">
    <property type="component" value="Chromosome"/>
</dbReference>
<feature type="transmembrane region" description="Helical" evidence="16">
    <location>
        <begin position="474"/>
        <end position="493"/>
    </location>
</feature>
<feature type="transmembrane region" description="Helical" evidence="16">
    <location>
        <begin position="400"/>
        <end position="423"/>
    </location>
</feature>
<evidence type="ECO:0000259" key="17">
    <source>
        <dbReference type="PROSITE" id="PS50855"/>
    </source>
</evidence>
<dbReference type="InterPro" id="IPR000883">
    <property type="entry name" value="Cyt_C_Oxase_1"/>
</dbReference>
<dbReference type="GO" id="GO:0015990">
    <property type="term" value="P:electron transport coupled proton transport"/>
    <property type="evidence" value="ECO:0007669"/>
    <property type="project" value="TreeGrafter"/>
</dbReference>
<accession>A0A1P8UGA7</accession>
<evidence type="ECO:0000256" key="9">
    <source>
        <dbReference type="ARBA" id="ARBA00022982"/>
    </source>
</evidence>
<feature type="transmembrane region" description="Helical" evidence="16">
    <location>
        <begin position="158"/>
        <end position="182"/>
    </location>
</feature>
<evidence type="ECO:0000256" key="16">
    <source>
        <dbReference type="SAM" id="Phobius"/>
    </source>
</evidence>
<feature type="transmembrane region" description="Helical" evidence="16">
    <location>
        <begin position="330"/>
        <end position="354"/>
    </location>
</feature>
<feature type="transmembrane region" description="Helical" evidence="16">
    <location>
        <begin position="366"/>
        <end position="388"/>
    </location>
</feature>
<dbReference type="Pfam" id="PF00115">
    <property type="entry name" value="COX1"/>
    <property type="match status" value="1"/>
</dbReference>
<evidence type="ECO:0000256" key="10">
    <source>
        <dbReference type="ARBA" id="ARBA00022989"/>
    </source>
</evidence>
<organism evidence="18 19">
    <name type="scientific">Acidihalobacter ferrooxydans</name>
    <dbReference type="NCBI Taxonomy" id="1765967"/>
    <lineage>
        <taxon>Bacteria</taxon>
        <taxon>Pseudomonadati</taxon>
        <taxon>Pseudomonadota</taxon>
        <taxon>Gammaproteobacteria</taxon>
        <taxon>Chromatiales</taxon>
        <taxon>Ectothiorhodospiraceae</taxon>
        <taxon>Acidihalobacter</taxon>
    </lineage>
</organism>
<dbReference type="GO" id="GO:0009060">
    <property type="term" value="P:aerobic respiration"/>
    <property type="evidence" value="ECO:0007669"/>
    <property type="project" value="InterPro"/>
</dbReference>
<evidence type="ECO:0000256" key="14">
    <source>
        <dbReference type="RuleBase" id="RU000370"/>
    </source>
</evidence>
<dbReference type="InterPro" id="IPR023616">
    <property type="entry name" value="Cyt_c_oxase-like_su1_dom"/>
</dbReference>
<dbReference type="PANTHER" id="PTHR10422:SF35">
    <property type="entry name" value="CYTOCHROME BO(3) UBIQUINOL OXIDASE SUBUNIT 1"/>
    <property type="match status" value="1"/>
</dbReference>
<dbReference type="PROSITE" id="PS50855">
    <property type="entry name" value="COX1"/>
    <property type="match status" value="1"/>
</dbReference>
<evidence type="ECO:0000313" key="18">
    <source>
        <dbReference type="EMBL" id="APZ42840.1"/>
    </source>
</evidence>
<dbReference type="PRINTS" id="PR01165">
    <property type="entry name" value="CYCOXIDASEI"/>
</dbReference>
<keyword evidence="12" id="KW-0186">Copper</keyword>
<feature type="transmembrane region" description="Helical" evidence="16">
    <location>
        <begin position="253"/>
        <end position="275"/>
    </location>
</feature>
<dbReference type="InterPro" id="IPR036927">
    <property type="entry name" value="Cyt_c_oxase-like_su1_sf"/>
</dbReference>
<feature type="transmembrane region" description="Helical" evidence="16">
    <location>
        <begin position="443"/>
        <end position="462"/>
    </location>
</feature>
<feature type="transmembrane region" description="Helical" evidence="16">
    <location>
        <begin position="70"/>
        <end position="91"/>
    </location>
</feature>
<comment type="subcellular location">
    <subcellularLocation>
        <location evidence="1">Cell membrane</location>
        <topology evidence="1">Multi-pass membrane protein</topology>
    </subcellularLocation>
</comment>
<keyword evidence="11" id="KW-0408">Iron</keyword>
<sequence>MLVDLQGPWSPIFGRLGLLLDVHYNNPVIFFAFQLVVVGGALLAFWLTCTNRWKWLWKDWLTTVDHKKLGIMYILVGLVMMFRGFSDAIMIRTQQAMAVGPDSPGILGAAHGYLPPYHFDQVFTAHGMIMILLAVTPILVGFMNIIMPIQIGARDMAYPYLNALGLWLTVVAAALVMIALFVGDFSHAGWVGLTPLTELPYSPGVGVDYYIWSIQLGSIGTTLGAVNLIATIIKMRAPGMTWGRLPIFTWTTLASNIIALTSFPVLGVALGLLTFDRYVGTHFFTADLGGNLMMYTNLFWIWGHPEVYFVVIPAFGFLSEIIPTFSEKPLFGYITMVLASMAIALVSWTVWLHHFFTMGASPGVNSYFSIATMLVGIPTGVKVFNWAFTMYRGRLRFPTPMLWALGSLFLLITGGMTGMMLSVPAINYLVHNSVFVIAHFHNMFLLIAYASFGAVAFWWPKVFGFRLDEKLGKLFFWLFTAGTLLVFIPMYTLGFMGMTRRLDYVAHTSWQPLLLLEMLGIALYTLSVLAFVAQLAVSIRDREKNRVTGSDAWETSRSVEWMTHTPPPFYNFAVTPVIHDRDEWAWRREHGLTSLVPDRYLDIHMPKNTAVPLIIGMLTLFFGFAMVWRIWWLAAASLIAIIVVMIIRSFDKDTDYIIPAAEVEKMEQEILSRAAGATGDTADAPIGGGAGGAYASRHAPSQSRKDT</sequence>
<dbReference type="GO" id="GO:0004129">
    <property type="term" value="F:cytochrome-c oxidase activity"/>
    <property type="evidence" value="ECO:0007669"/>
    <property type="project" value="InterPro"/>
</dbReference>
<dbReference type="RefSeq" id="WP_076836488.1">
    <property type="nucleotide sequence ID" value="NZ_CP019434.1"/>
</dbReference>
<evidence type="ECO:0000256" key="11">
    <source>
        <dbReference type="ARBA" id="ARBA00023004"/>
    </source>
</evidence>
<proteinExistence type="inferred from homology"/>
<dbReference type="EMBL" id="CP019434">
    <property type="protein sequence ID" value="APZ42840.1"/>
    <property type="molecule type" value="Genomic_DNA"/>
</dbReference>
<evidence type="ECO:0000256" key="6">
    <source>
        <dbReference type="ARBA" id="ARBA00022660"/>
    </source>
</evidence>
<feature type="transmembrane region" description="Helical" evidence="16">
    <location>
        <begin position="123"/>
        <end position="146"/>
    </location>
</feature>
<evidence type="ECO:0000256" key="4">
    <source>
        <dbReference type="ARBA" id="ARBA00022475"/>
    </source>
</evidence>
<feature type="transmembrane region" description="Helical" evidence="16">
    <location>
        <begin position="513"/>
        <end position="537"/>
    </location>
</feature>
<evidence type="ECO:0000256" key="2">
    <source>
        <dbReference type="ARBA" id="ARBA00009578"/>
    </source>
</evidence>
<feature type="transmembrane region" description="Helical" evidence="16">
    <location>
        <begin position="209"/>
        <end position="233"/>
    </location>
</feature>
<feature type="transmembrane region" description="Helical" evidence="16">
    <location>
        <begin position="295"/>
        <end position="318"/>
    </location>
</feature>
<evidence type="ECO:0000256" key="15">
    <source>
        <dbReference type="SAM" id="MobiDB-lite"/>
    </source>
</evidence>
<evidence type="ECO:0000256" key="12">
    <source>
        <dbReference type="ARBA" id="ARBA00023008"/>
    </source>
</evidence>
<name>A0A1P8UGA7_9GAMM</name>
<dbReference type="InterPro" id="IPR023615">
    <property type="entry name" value="Cyt_c_Oxase_su1_BS"/>
</dbReference>
<keyword evidence="8" id="KW-0479">Metal-binding</keyword>
<evidence type="ECO:0000256" key="13">
    <source>
        <dbReference type="ARBA" id="ARBA00023136"/>
    </source>
</evidence>
<dbReference type="GO" id="GO:0022904">
    <property type="term" value="P:respiratory electron transport chain"/>
    <property type="evidence" value="ECO:0007669"/>
    <property type="project" value="TreeGrafter"/>
</dbReference>
<evidence type="ECO:0000256" key="5">
    <source>
        <dbReference type="ARBA" id="ARBA00022617"/>
    </source>
</evidence>
<keyword evidence="4" id="KW-1003">Cell membrane</keyword>
<dbReference type="GO" id="GO:0009486">
    <property type="term" value="F:cytochrome bo3 ubiquinol oxidase activity"/>
    <property type="evidence" value="ECO:0007669"/>
    <property type="project" value="TreeGrafter"/>
</dbReference>
<comment type="similarity">
    <text evidence="2 14">Belongs to the heme-copper respiratory oxidase family.</text>
</comment>
<evidence type="ECO:0000256" key="1">
    <source>
        <dbReference type="ARBA" id="ARBA00004651"/>
    </source>
</evidence>
<keyword evidence="19" id="KW-1185">Reference proteome</keyword>
<feature type="transmembrane region" description="Helical" evidence="16">
    <location>
        <begin position="631"/>
        <end position="650"/>
    </location>
</feature>
<feature type="compositionally biased region" description="Low complexity" evidence="15">
    <location>
        <begin position="676"/>
        <end position="685"/>
    </location>
</feature>
<protein>
    <submittedName>
        <fullName evidence="18">Cytochrome o ubiquinol oxidase subunit I</fullName>
    </submittedName>
</protein>
<dbReference type="SUPFAM" id="SSF81442">
    <property type="entry name" value="Cytochrome c oxidase subunit I-like"/>
    <property type="match status" value="1"/>
</dbReference>
<feature type="region of interest" description="Disordered" evidence="15">
    <location>
        <begin position="676"/>
        <end position="707"/>
    </location>
</feature>
<feature type="transmembrane region" description="Helical" evidence="16">
    <location>
        <begin position="609"/>
        <end position="625"/>
    </location>
</feature>
<evidence type="ECO:0000256" key="7">
    <source>
        <dbReference type="ARBA" id="ARBA00022692"/>
    </source>
</evidence>
<dbReference type="GO" id="GO:0046872">
    <property type="term" value="F:metal ion binding"/>
    <property type="evidence" value="ECO:0007669"/>
    <property type="project" value="UniProtKB-KW"/>
</dbReference>
<dbReference type="GO" id="GO:0020037">
    <property type="term" value="F:heme binding"/>
    <property type="evidence" value="ECO:0007669"/>
    <property type="project" value="InterPro"/>
</dbReference>
<dbReference type="STRING" id="1765967.BW247_06820"/>
<evidence type="ECO:0000256" key="3">
    <source>
        <dbReference type="ARBA" id="ARBA00022448"/>
    </source>
</evidence>
<keyword evidence="5 14" id="KW-0349">Heme</keyword>
<feature type="domain" description="Cytochrome oxidase subunit I profile" evidence="17">
    <location>
        <begin position="51"/>
        <end position="579"/>
    </location>
</feature>
<keyword evidence="9 14" id="KW-0249">Electron transport</keyword>
<dbReference type="GO" id="GO:0005886">
    <property type="term" value="C:plasma membrane"/>
    <property type="evidence" value="ECO:0007669"/>
    <property type="project" value="UniProtKB-SubCell"/>
</dbReference>
<dbReference type="KEGG" id="afy:BW247_06820"/>
<gene>
    <name evidence="18" type="ORF">BW247_06820</name>
</gene>
<keyword evidence="10 16" id="KW-1133">Transmembrane helix</keyword>
<dbReference type="Gene3D" id="1.20.210.10">
    <property type="entry name" value="Cytochrome c oxidase-like, subunit I domain"/>
    <property type="match status" value="1"/>
</dbReference>
<dbReference type="AlphaFoldDB" id="A0A1P8UGA7"/>
<dbReference type="OrthoDB" id="9803294at2"/>
<reference evidence="18 19" key="1">
    <citation type="submission" date="2017-01" db="EMBL/GenBank/DDBJ databases">
        <title>Draft sequence of Acidihalobacter ferrooxidans strain DSM 14175 (strain V8).</title>
        <authorList>
            <person name="Khaleque H.N."/>
            <person name="Ramsay J.P."/>
            <person name="Murphy R.J.T."/>
            <person name="Kaksonen A.H."/>
            <person name="Boxall N.J."/>
            <person name="Watkin E.L.J."/>
        </authorList>
    </citation>
    <scope>NUCLEOTIDE SEQUENCE [LARGE SCALE GENOMIC DNA]</scope>
    <source>
        <strain evidence="18 19">V8</strain>
    </source>
</reference>
<dbReference type="PANTHER" id="PTHR10422">
    <property type="entry name" value="CYTOCHROME C OXIDASE SUBUNIT 1"/>
    <property type="match status" value="1"/>
</dbReference>
<feature type="transmembrane region" description="Helical" evidence="16">
    <location>
        <begin position="28"/>
        <end position="49"/>
    </location>
</feature>